<evidence type="ECO:0000313" key="2">
    <source>
        <dbReference type="Proteomes" id="UP000694843"/>
    </source>
</evidence>
<dbReference type="PROSITE" id="PS50024">
    <property type="entry name" value="SEA"/>
    <property type="match status" value="1"/>
</dbReference>
<gene>
    <name evidence="3" type="primary">LOC125179225</name>
</gene>
<dbReference type="OrthoDB" id="6411962at2759"/>
<dbReference type="Proteomes" id="UP000694843">
    <property type="component" value="Unplaced"/>
</dbReference>
<feature type="domain" description="SEA" evidence="1">
    <location>
        <begin position="1"/>
        <end position="130"/>
    </location>
</feature>
<name>A0A979FTU4_HYAAZ</name>
<dbReference type="RefSeq" id="XP_047740621.1">
    <property type="nucleotide sequence ID" value="XM_047884665.1"/>
</dbReference>
<dbReference type="KEGG" id="hazt:125179225"/>
<evidence type="ECO:0000259" key="1">
    <source>
        <dbReference type="PROSITE" id="PS50024"/>
    </source>
</evidence>
<protein>
    <submittedName>
        <fullName evidence="3">Uncharacterized protein LOC125179225</fullName>
    </submittedName>
</protein>
<accession>A0A979FTU4</accession>
<proteinExistence type="predicted"/>
<dbReference type="GeneID" id="125179225"/>
<evidence type="ECO:0000313" key="3">
    <source>
        <dbReference type="RefSeq" id="XP_047740621.1"/>
    </source>
</evidence>
<dbReference type="SUPFAM" id="SSF82671">
    <property type="entry name" value="SEA domain"/>
    <property type="match status" value="1"/>
</dbReference>
<dbReference type="AlphaFoldDB" id="A0A979FTU4"/>
<dbReference type="Pfam" id="PF01390">
    <property type="entry name" value="SEA"/>
    <property type="match status" value="1"/>
</dbReference>
<feature type="non-terminal residue" evidence="3">
    <location>
        <position position="1"/>
    </location>
</feature>
<reference evidence="3" key="1">
    <citation type="submission" date="2025-08" db="UniProtKB">
        <authorList>
            <consortium name="RefSeq"/>
        </authorList>
    </citation>
    <scope>IDENTIFICATION</scope>
    <source>
        <tissue evidence="3">Whole organism</tissue>
    </source>
</reference>
<organism evidence="2 3">
    <name type="scientific">Hyalella azteca</name>
    <name type="common">Amphipod</name>
    <dbReference type="NCBI Taxonomy" id="294128"/>
    <lineage>
        <taxon>Eukaryota</taxon>
        <taxon>Metazoa</taxon>
        <taxon>Ecdysozoa</taxon>
        <taxon>Arthropoda</taxon>
        <taxon>Crustacea</taxon>
        <taxon>Multicrustacea</taxon>
        <taxon>Malacostraca</taxon>
        <taxon>Eumalacostraca</taxon>
        <taxon>Peracarida</taxon>
        <taxon>Amphipoda</taxon>
        <taxon>Senticaudata</taxon>
        <taxon>Talitrida</taxon>
        <taxon>Talitroidea</taxon>
        <taxon>Hyalellidae</taxon>
        <taxon>Hyalella</taxon>
    </lineage>
</organism>
<dbReference type="InterPro" id="IPR036364">
    <property type="entry name" value="SEA_dom_sf"/>
</dbReference>
<dbReference type="InterPro" id="IPR000082">
    <property type="entry name" value="SEA_dom"/>
</dbReference>
<sequence>HERYRGYLMIREGDNFVRDLHDHSTPAYHAKAAKYQAMLDAVYMRSLLAPAFEAAEVTGFGPSVDPTTGELRPGLGVDFRITLDRRRVPGHISAVERAVQATLVQELISVAPVAFTHTVADVDTFTLTSG</sequence>
<keyword evidence="2" id="KW-1185">Reference proteome</keyword>